<comment type="caution">
    <text evidence="2">The sequence shown here is derived from an EMBL/GenBank/DDBJ whole genome shotgun (WGS) entry which is preliminary data.</text>
</comment>
<feature type="transmembrane region" description="Helical" evidence="1">
    <location>
        <begin position="138"/>
        <end position="155"/>
    </location>
</feature>
<evidence type="ECO:0000313" key="2">
    <source>
        <dbReference type="EMBL" id="GAA2171871.1"/>
    </source>
</evidence>
<feature type="transmembrane region" description="Helical" evidence="1">
    <location>
        <begin position="59"/>
        <end position="85"/>
    </location>
</feature>
<name>A0ABN3AL51_9MICO</name>
<feature type="transmembrane region" description="Helical" evidence="1">
    <location>
        <begin position="112"/>
        <end position="132"/>
    </location>
</feature>
<keyword evidence="3" id="KW-1185">Reference proteome</keyword>
<reference evidence="2 3" key="1">
    <citation type="journal article" date="2019" name="Int. J. Syst. Evol. Microbiol.">
        <title>The Global Catalogue of Microorganisms (GCM) 10K type strain sequencing project: providing services to taxonomists for standard genome sequencing and annotation.</title>
        <authorList>
            <consortium name="The Broad Institute Genomics Platform"/>
            <consortium name="The Broad Institute Genome Sequencing Center for Infectious Disease"/>
            <person name="Wu L."/>
            <person name="Ma J."/>
        </authorList>
    </citation>
    <scope>NUCLEOTIDE SEQUENCE [LARGE SCALE GENOMIC DNA]</scope>
    <source>
        <strain evidence="2 3">JCM 16026</strain>
    </source>
</reference>
<organism evidence="2 3">
    <name type="scientific">Agrococcus versicolor</name>
    <dbReference type="NCBI Taxonomy" id="501482"/>
    <lineage>
        <taxon>Bacteria</taxon>
        <taxon>Bacillati</taxon>
        <taxon>Actinomycetota</taxon>
        <taxon>Actinomycetes</taxon>
        <taxon>Micrococcales</taxon>
        <taxon>Microbacteriaceae</taxon>
        <taxon>Agrococcus</taxon>
    </lineage>
</organism>
<keyword evidence="1" id="KW-0812">Transmembrane</keyword>
<gene>
    <name evidence="2" type="ORF">GCM10009846_07550</name>
</gene>
<evidence type="ECO:0008006" key="4">
    <source>
        <dbReference type="Google" id="ProtNLM"/>
    </source>
</evidence>
<evidence type="ECO:0000256" key="1">
    <source>
        <dbReference type="SAM" id="Phobius"/>
    </source>
</evidence>
<evidence type="ECO:0000313" key="3">
    <source>
        <dbReference type="Proteomes" id="UP001501599"/>
    </source>
</evidence>
<sequence>MPTTHRGVGAAGAALGISVGVLMQTALAWVPMTCAAIAGLVVEVLTGAEGPWAISQLALAYVAVAFVGACLMHELAHVVVAAWGVTSPRFDVEIRLLRCSVRPLHPLSRGRVILGALAGPGLCITVGCALAIGSAPAIWVVPFVAHAVSLLPTFGDGRSICAALRDA</sequence>
<dbReference type="EMBL" id="BAAAQT010000005">
    <property type="protein sequence ID" value="GAA2171871.1"/>
    <property type="molecule type" value="Genomic_DNA"/>
</dbReference>
<protein>
    <recommendedName>
        <fullName evidence="4">DUF3267 domain-containing protein</fullName>
    </recommendedName>
</protein>
<keyword evidence="1" id="KW-1133">Transmembrane helix</keyword>
<dbReference type="Proteomes" id="UP001501599">
    <property type="component" value="Unassembled WGS sequence"/>
</dbReference>
<accession>A0ABN3AL51</accession>
<keyword evidence="1" id="KW-0472">Membrane</keyword>
<proteinExistence type="predicted"/>